<feature type="domain" description="PTS EIIB type-2" evidence="7">
    <location>
        <begin position="395"/>
        <end position="486"/>
    </location>
</feature>
<accession>A0A084JQK2</accession>
<name>A0A084JQK2_9FIRM</name>
<dbReference type="CDD" id="cd05568">
    <property type="entry name" value="PTS_IIB_bgl_like"/>
    <property type="match status" value="1"/>
</dbReference>
<dbReference type="Gene3D" id="1.10.1790.10">
    <property type="entry name" value="PRD domain"/>
    <property type="match status" value="2"/>
</dbReference>
<keyword evidence="5" id="KW-0804">Transcription</keyword>
<keyword evidence="1" id="KW-0808">Transferase</keyword>
<dbReference type="InterPro" id="IPR036095">
    <property type="entry name" value="PTS_EIIB-like_sf"/>
</dbReference>
<evidence type="ECO:0000256" key="5">
    <source>
        <dbReference type="ARBA" id="ARBA00023163"/>
    </source>
</evidence>
<dbReference type="InterPro" id="IPR036388">
    <property type="entry name" value="WH-like_DNA-bd_sf"/>
</dbReference>
<dbReference type="GO" id="GO:0008982">
    <property type="term" value="F:protein-N(PI)-phosphohistidine-sugar phosphotransferase activity"/>
    <property type="evidence" value="ECO:0007669"/>
    <property type="project" value="InterPro"/>
</dbReference>
<dbReference type="SUPFAM" id="SSF63520">
    <property type="entry name" value="PTS-regulatory domain, PRD"/>
    <property type="match status" value="2"/>
</dbReference>
<evidence type="ECO:0000256" key="1">
    <source>
        <dbReference type="ARBA" id="ARBA00022679"/>
    </source>
</evidence>
<evidence type="ECO:0000256" key="4">
    <source>
        <dbReference type="ARBA" id="ARBA00023159"/>
    </source>
</evidence>
<comment type="caution">
    <text evidence="9">The sequence shown here is derived from an EMBL/GenBank/DDBJ whole genome shotgun (WGS) entry which is preliminary data.</text>
</comment>
<feature type="domain" description="PTS EIIA type-2" evidence="6">
    <location>
        <begin position="488"/>
        <end position="629"/>
    </location>
</feature>
<dbReference type="Pfam" id="PF05043">
    <property type="entry name" value="Mga"/>
    <property type="match status" value="1"/>
</dbReference>
<dbReference type="GO" id="GO:0009401">
    <property type="term" value="P:phosphoenolpyruvate-dependent sugar phosphotransferase system"/>
    <property type="evidence" value="ECO:0007669"/>
    <property type="project" value="InterPro"/>
</dbReference>
<evidence type="ECO:0000313" key="10">
    <source>
        <dbReference type="Proteomes" id="UP000028525"/>
    </source>
</evidence>
<dbReference type="InterPro" id="IPR036634">
    <property type="entry name" value="PRD_sf"/>
</dbReference>
<dbReference type="PANTHER" id="PTHR30185:SF13">
    <property type="entry name" value="LICABCH OPERON REGULATOR-RELATED"/>
    <property type="match status" value="1"/>
</dbReference>
<dbReference type="PROSITE" id="PS51094">
    <property type="entry name" value="PTS_EIIA_TYPE_2"/>
    <property type="match status" value="1"/>
</dbReference>
<dbReference type="InterPro" id="IPR007737">
    <property type="entry name" value="Mga_HTH"/>
</dbReference>
<dbReference type="SUPFAM" id="SSF55804">
    <property type="entry name" value="Phoshotransferase/anion transport protein"/>
    <property type="match status" value="1"/>
</dbReference>
<dbReference type="InterPro" id="IPR016152">
    <property type="entry name" value="PTrfase/Anion_transptr"/>
</dbReference>
<keyword evidence="2" id="KW-0677">Repeat</keyword>
<feature type="domain" description="PRD" evidence="8">
    <location>
        <begin position="172"/>
        <end position="277"/>
    </location>
</feature>
<dbReference type="SUPFAM" id="SSF52794">
    <property type="entry name" value="PTS system IIB component-like"/>
    <property type="match status" value="1"/>
</dbReference>
<dbReference type="Gene3D" id="1.10.10.10">
    <property type="entry name" value="Winged helix-like DNA-binding domain superfamily/Winged helix DNA-binding domain"/>
    <property type="match status" value="2"/>
</dbReference>
<reference evidence="9 10" key="1">
    <citation type="submission" date="2014-07" db="EMBL/GenBank/DDBJ databases">
        <title>Draft genome of Clostridium celerecrescens 152B isolated from sediments associated with methane hydrate from Krishna Godavari basin.</title>
        <authorList>
            <person name="Honkalas V.S."/>
            <person name="Dabir A.P."/>
            <person name="Arora P."/>
            <person name="Dhakephalkar P.K."/>
        </authorList>
    </citation>
    <scope>NUCLEOTIDE SEQUENCE [LARGE SCALE GENOMIC DNA]</scope>
    <source>
        <strain evidence="9 10">152B</strain>
    </source>
</reference>
<evidence type="ECO:0000259" key="6">
    <source>
        <dbReference type="PROSITE" id="PS51094"/>
    </source>
</evidence>
<organism evidence="9 10">
    <name type="scientific">Lacrimispora celerecrescens</name>
    <dbReference type="NCBI Taxonomy" id="29354"/>
    <lineage>
        <taxon>Bacteria</taxon>
        <taxon>Bacillati</taxon>
        <taxon>Bacillota</taxon>
        <taxon>Clostridia</taxon>
        <taxon>Lachnospirales</taxon>
        <taxon>Lachnospiraceae</taxon>
        <taxon>Lacrimispora</taxon>
    </lineage>
</organism>
<evidence type="ECO:0008006" key="11">
    <source>
        <dbReference type="Google" id="ProtNLM"/>
    </source>
</evidence>
<dbReference type="EMBL" id="JPME01000006">
    <property type="protein sequence ID" value="KEZ91236.1"/>
    <property type="molecule type" value="Genomic_DNA"/>
</dbReference>
<keyword evidence="3" id="KW-0805">Transcription regulation</keyword>
<dbReference type="Pfam" id="PF00874">
    <property type="entry name" value="PRD"/>
    <property type="match status" value="2"/>
</dbReference>
<dbReference type="PANTHER" id="PTHR30185">
    <property type="entry name" value="CRYPTIC BETA-GLUCOSIDE BGL OPERON ANTITERMINATOR"/>
    <property type="match status" value="1"/>
</dbReference>
<dbReference type="InterPro" id="IPR050661">
    <property type="entry name" value="BglG_antiterminators"/>
</dbReference>
<dbReference type="InterPro" id="IPR011608">
    <property type="entry name" value="PRD"/>
</dbReference>
<feature type="domain" description="PRD" evidence="8">
    <location>
        <begin position="284"/>
        <end position="391"/>
    </location>
</feature>
<dbReference type="Gene3D" id="3.40.50.2300">
    <property type="match status" value="1"/>
</dbReference>
<proteinExistence type="predicted"/>
<dbReference type="RefSeq" id="WP_038278146.1">
    <property type="nucleotide sequence ID" value="NZ_JPME01000006.1"/>
</dbReference>
<dbReference type="Proteomes" id="UP000028525">
    <property type="component" value="Unassembled WGS sequence"/>
</dbReference>
<dbReference type="AlphaFoldDB" id="A0A084JQK2"/>
<dbReference type="OrthoDB" id="3175596at2"/>
<sequence>MDRRKRQILDILSDSEYYTAEDLAGQICIGTKTIRNLLKEINQEIEPYGASILSKYGVGYYLNVSDKEKFSSFIQELSTRHSDKYLPDTSEERIQYLLEYLFNSPSYVKLDELSDSLYISKRTLTADLKEVEQYLNKFNIKIIRKPNYGIKLEGGEFEARLCIASFSGKRLHKGNQSMDEIAACVSDVLKKNDFLIPGAAYQNLVVHLYIAISRIMECHYVPMPEEPLKNFNGRYEYQIAKEIAKQIESTFHISFPETEIVYIAIHLAGKKMIYHSDEADQNIIINQEISDLVTVMLERVYDLFKFDFRSDLELRMLLCQHLVPLSVRIKYDMDLKNPLLRDVKEKFCLSYTMACNAVTVINEHFHILLSEDEIAYFAFAFAFALERKKTEIEKKNILLVCSSGRGSAKLLQYKYQNSFKEYINDITACDVGSIYKVDFSKYDYIFTTVPITVPVPLPILEVQYFLDDKDIVNVKKVLTSDRASSVRNYYEREMFLPHLKLQTKEEVLRCMCQFVMEKKNLPKEFYESVLKRERLAKTAFGNMVAMPHVYKAISEETFVCVGILDEPVDWEGQKVRAVFLVSIANKDHTSEELQRFYQMTAAFLLSQKQIQELVRKQDYDAFIEAMSSIEAQIPKEV</sequence>
<protein>
    <recommendedName>
        <fullName evidence="11">PTS system EIIA component</fullName>
    </recommendedName>
</protein>
<evidence type="ECO:0000256" key="3">
    <source>
        <dbReference type="ARBA" id="ARBA00023015"/>
    </source>
</evidence>
<dbReference type="Gene3D" id="3.40.930.10">
    <property type="entry name" value="Mannitol-specific EII, Chain A"/>
    <property type="match status" value="1"/>
</dbReference>
<dbReference type="Pfam" id="PF00359">
    <property type="entry name" value="PTS_EIIA_2"/>
    <property type="match status" value="1"/>
</dbReference>
<dbReference type="GO" id="GO:0006355">
    <property type="term" value="P:regulation of DNA-templated transcription"/>
    <property type="evidence" value="ECO:0007669"/>
    <property type="project" value="InterPro"/>
</dbReference>
<dbReference type="PROSITE" id="PS51372">
    <property type="entry name" value="PRD_2"/>
    <property type="match status" value="2"/>
</dbReference>
<evidence type="ECO:0000259" key="8">
    <source>
        <dbReference type="PROSITE" id="PS51372"/>
    </source>
</evidence>
<dbReference type="PROSITE" id="PS51099">
    <property type="entry name" value="PTS_EIIB_TYPE_2"/>
    <property type="match status" value="1"/>
</dbReference>
<evidence type="ECO:0000259" key="7">
    <source>
        <dbReference type="PROSITE" id="PS51099"/>
    </source>
</evidence>
<dbReference type="STRING" id="29354.IO98_04100"/>
<dbReference type="InterPro" id="IPR002178">
    <property type="entry name" value="PTS_EIIA_type-2_dom"/>
</dbReference>
<dbReference type="InterPro" id="IPR013011">
    <property type="entry name" value="PTS_EIIB_2"/>
</dbReference>
<keyword evidence="10" id="KW-1185">Reference proteome</keyword>
<keyword evidence="4" id="KW-0010">Activator</keyword>
<evidence type="ECO:0000256" key="2">
    <source>
        <dbReference type="ARBA" id="ARBA00022737"/>
    </source>
</evidence>
<evidence type="ECO:0000313" key="9">
    <source>
        <dbReference type="EMBL" id="KEZ91236.1"/>
    </source>
</evidence>
<gene>
    <name evidence="9" type="ORF">IO98_04100</name>
</gene>